<keyword evidence="5" id="KW-1185">Reference proteome</keyword>
<dbReference type="eggNOG" id="COG0227">
    <property type="taxonomic scope" value="Bacteria"/>
</dbReference>
<dbReference type="HOGENOM" id="CLU_064548_6_0_0"/>
<dbReference type="EMBL" id="CP002546">
    <property type="protein sequence ID" value="ADY61188.1"/>
    <property type="molecule type" value="Genomic_DNA"/>
</dbReference>
<evidence type="ECO:0000256" key="3">
    <source>
        <dbReference type="SAM" id="MobiDB-lite"/>
    </source>
</evidence>
<evidence type="ECO:0000256" key="2">
    <source>
        <dbReference type="ARBA" id="ARBA00023274"/>
    </source>
</evidence>
<evidence type="ECO:0008006" key="6">
    <source>
        <dbReference type="Google" id="ProtNLM"/>
    </source>
</evidence>
<dbReference type="GO" id="GO:1990904">
    <property type="term" value="C:ribonucleoprotein complex"/>
    <property type="evidence" value="ECO:0007669"/>
    <property type="project" value="UniProtKB-KW"/>
</dbReference>
<dbReference type="STRING" id="756272.Plabr_3591"/>
<dbReference type="SUPFAM" id="SSF143800">
    <property type="entry name" value="L28p-like"/>
    <property type="match status" value="1"/>
</dbReference>
<dbReference type="OrthoDB" id="9805609at2"/>
<dbReference type="KEGG" id="pbs:Plabr_3591"/>
<sequence>MSTHKKSKRAKRDQLIEKYGDNKPAIGNSLSQRGKPKYLGGNGRKTTGITRRYFRKNLQRIRVVEDGKVVRRWVPVSMIRAGLIQKPVVREPFTIPELDEKNEG</sequence>
<keyword evidence="1" id="KW-0689">Ribosomal protein</keyword>
<organism evidence="4 5">
    <name type="scientific">Rubinisphaera brasiliensis (strain ATCC 49424 / DSM 5305 / JCM 21570 / IAM 15109 / NBRC 103401 / IFAM 1448)</name>
    <name type="common">Planctomyces brasiliensis</name>
    <dbReference type="NCBI Taxonomy" id="756272"/>
    <lineage>
        <taxon>Bacteria</taxon>
        <taxon>Pseudomonadati</taxon>
        <taxon>Planctomycetota</taxon>
        <taxon>Planctomycetia</taxon>
        <taxon>Planctomycetales</taxon>
        <taxon>Planctomycetaceae</taxon>
        <taxon>Rubinisphaera</taxon>
    </lineage>
</organism>
<evidence type="ECO:0000313" key="4">
    <source>
        <dbReference type="EMBL" id="ADY61188.1"/>
    </source>
</evidence>
<reference evidence="5" key="1">
    <citation type="submission" date="2011-02" db="EMBL/GenBank/DDBJ databases">
        <title>The complete genome of Planctomyces brasiliensis DSM 5305.</title>
        <authorList>
            <person name="Lucas S."/>
            <person name="Copeland A."/>
            <person name="Lapidus A."/>
            <person name="Bruce D."/>
            <person name="Goodwin L."/>
            <person name="Pitluck S."/>
            <person name="Kyrpides N."/>
            <person name="Mavromatis K."/>
            <person name="Pagani I."/>
            <person name="Ivanova N."/>
            <person name="Ovchinnikova G."/>
            <person name="Lu M."/>
            <person name="Detter J.C."/>
            <person name="Han C."/>
            <person name="Land M."/>
            <person name="Hauser L."/>
            <person name="Markowitz V."/>
            <person name="Cheng J.-F."/>
            <person name="Hugenholtz P."/>
            <person name="Woyke T."/>
            <person name="Wu D."/>
            <person name="Tindall B."/>
            <person name="Pomrenke H.G."/>
            <person name="Brambilla E."/>
            <person name="Klenk H.-P."/>
            <person name="Eisen J.A."/>
        </authorList>
    </citation>
    <scope>NUCLEOTIDE SEQUENCE [LARGE SCALE GENOMIC DNA]</scope>
    <source>
        <strain evidence="5">ATCC 49424 / DSM 5305 / JCM 21570 / NBRC 103401 / IFAM 1448</strain>
    </source>
</reference>
<dbReference type="AlphaFoldDB" id="F0SQ11"/>
<gene>
    <name evidence="4" type="ordered locus">Plabr_3591</name>
</gene>
<dbReference type="GO" id="GO:0005840">
    <property type="term" value="C:ribosome"/>
    <property type="evidence" value="ECO:0007669"/>
    <property type="project" value="UniProtKB-KW"/>
</dbReference>
<dbReference type="Gene3D" id="2.30.170.40">
    <property type="entry name" value="Ribosomal protein L28/L24"/>
    <property type="match status" value="1"/>
</dbReference>
<evidence type="ECO:0000313" key="5">
    <source>
        <dbReference type="Proteomes" id="UP000006860"/>
    </source>
</evidence>
<proteinExistence type="predicted"/>
<evidence type="ECO:0000256" key="1">
    <source>
        <dbReference type="ARBA" id="ARBA00022980"/>
    </source>
</evidence>
<name>F0SQ11_RUBBR</name>
<dbReference type="InterPro" id="IPR034704">
    <property type="entry name" value="Ribosomal_bL28/bL31-like_sf"/>
</dbReference>
<feature type="region of interest" description="Disordered" evidence="3">
    <location>
        <begin position="1"/>
        <end position="45"/>
    </location>
</feature>
<dbReference type="Gene3D" id="2.20.150.30">
    <property type="match status" value="1"/>
</dbReference>
<dbReference type="InterPro" id="IPR037147">
    <property type="entry name" value="Ribosomal_bL28_sf"/>
</dbReference>
<dbReference type="Proteomes" id="UP000006860">
    <property type="component" value="Chromosome"/>
</dbReference>
<dbReference type="GO" id="GO:0003735">
    <property type="term" value="F:structural constituent of ribosome"/>
    <property type="evidence" value="ECO:0007669"/>
    <property type="project" value="InterPro"/>
</dbReference>
<protein>
    <recommendedName>
        <fullName evidence="6">50S ribosomal protein L28</fullName>
    </recommendedName>
</protein>
<accession>F0SQ11</accession>
<keyword evidence="2" id="KW-0687">Ribonucleoprotein</keyword>
<feature type="compositionally biased region" description="Basic residues" evidence="3">
    <location>
        <begin position="1"/>
        <end position="11"/>
    </location>
</feature>
<feature type="compositionally biased region" description="Basic and acidic residues" evidence="3">
    <location>
        <begin position="12"/>
        <end position="21"/>
    </location>
</feature>
<dbReference type="RefSeq" id="WP_013629907.1">
    <property type="nucleotide sequence ID" value="NC_015174.1"/>
</dbReference>